<reference evidence="10" key="2">
    <citation type="submission" date="2015-07" db="EMBL/GenBank/DDBJ databases">
        <title>MeaNS - Measles Nucleotide Surveillance Program.</title>
        <authorList>
            <person name="Tran T."/>
            <person name="Druce J."/>
        </authorList>
    </citation>
    <scope>NUCLEOTIDE SEQUENCE</scope>
    <source>
        <strain evidence="10">DSM 9887</strain>
    </source>
</reference>
<dbReference type="Proteomes" id="UP000036834">
    <property type="component" value="Unassembled WGS sequence"/>
</dbReference>
<dbReference type="PATRIC" id="fig|54915.3.peg.1658"/>
<keyword evidence="4 7" id="KW-0812">Transmembrane</keyword>
<evidence type="ECO:0000313" key="11">
    <source>
        <dbReference type="Proteomes" id="UP000036834"/>
    </source>
</evidence>
<dbReference type="PANTHER" id="PTHR40074">
    <property type="entry name" value="O-ACETYLTRANSFERASE WECH"/>
    <property type="match status" value="1"/>
</dbReference>
<feature type="transmembrane region" description="Helical" evidence="7">
    <location>
        <begin position="91"/>
        <end position="109"/>
    </location>
</feature>
<feature type="transmembrane region" description="Helical" evidence="7">
    <location>
        <begin position="129"/>
        <end position="147"/>
    </location>
</feature>
<protein>
    <submittedName>
        <fullName evidence="9 10">Acyltransferase</fullName>
    </submittedName>
</protein>
<dbReference type="Pfam" id="PF01757">
    <property type="entry name" value="Acyl_transf_3"/>
    <property type="match status" value="1"/>
</dbReference>
<dbReference type="EMBL" id="LGIQ01000007">
    <property type="protein sequence ID" value="KNB72819.1"/>
    <property type="molecule type" value="Genomic_DNA"/>
</dbReference>
<feature type="domain" description="Acyltransferase 3" evidence="8">
    <location>
        <begin position="17"/>
        <end position="351"/>
    </location>
</feature>
<keyword evidence="3" id="KW-1003">Cell membrane</keyword>
<feature type="transmembrane region" description="Helical" evidence="7">
    <location>
        <begin position="47"/>
        <end position="71"/>
    </location>
</feature>
<sequence>MNSDRKGTFQDLNALFVFGACTILVIHILGFFIANQTDYPWNENLEAVLLILLRFGRSLFIFATGLLLFYWYRNRQLDWKTFWTKRWRNIVLPYIIWTAIFTGFKFQSINPVELAYPFFHSLFTGSAFYHLYYIPLYLQLNLLFCLVKPLFERFLSFRVVLLLFAGQMGLYVLYHYLFINPLWDIDWTANSLLSLVQHTYIAGQNYVYMYVFTFSLGAYAGLNLEKWRTWTHKMRYFAHFVMIVSAGWIMANYLSGSKSYLESLNIFEPLYLIYTLSFLVSFYSLSRYLGKLPTMGPWLSNIAKQNMAIYLVHPLILFLLESYVIYRLNWATPLLMLAMFIVTPPLCIFLYKHTLISYWTSRVRQKPKQVLQTETQKA</sequence>
<evidence type="ECO:0000256" key="6">
    <source>
        <dbReference type="ARBA" id="ARBA00023136"/>
    </source>
</evidence>
<feature type="transmembrane region" description="Helical" evidence="7">
    <location>
        <begin position="332"/>
        <end position="351"/>
    </location>
</feature>
<dbReference type="AlphaFoldDB" id="A0A0K9YVT4"/>
<accession>A0A0K9YVT4</accession>
<evidence type="ECO:0000256" key="3">
    <source>
        <dbReference type="ARBA" id="ARBA00022475"/>
    </source>
</evidence>
<feature type="transmembrane region" description="Helical" evidence="7">
    <location>
        <begin position="206"/>
        <end position="224"/>
    </location>
</feature>
<feature type="transmembrane region" description="Helical" evidence="7">
    <location>
        <begin position="159"/>
        <end position="179"/>
    </location>
</feature>
<dbReference type="GO" id="GO:0009246">
    <property type="term" value="P:enterobacterial common antigen biosynthetic process"/>
    <property type="evidence" value="ECO:0007669"/>
    <property type="project" value="TreeGrafter"/>
</dbReference>
<keyword evidence="6 7" id="KW-0472">Membrane</keyword>
<comment type="subcellular location">
    <subcellularLocation>
        <location evidence="1">Cell membrane</location>
        <topology evidence="1">Multi-pass membrane protein</topology>
    </subcellularLocation>
</comment>
<name>A0A0K9YVT4_9BACL</name>
<comment type="similarity">
    <text evidence="2">Belongs to the acyltransferase 3 family.</text>
</comment>
<dbReference type="Proteomes" id="UP000319578">
    <property type="component" value="Unassembled WGS sequence"/>
</dbReference>
<reference evidence="11" key="1">
    <citation type="submission" date="2015-07" db="EMBL/GenBank/DDBJ databases">
        <title>Genome sequencing project for genomic taxonomy and phylogenomics of Bacillus-like bacteria.</title>
        <authorList>
            <person name="Liu B."/>
            <person name="Wang J."/>
            <person name="Zhu Y."/>
            <person name="Liu G."/>
            <person name="Chen Q."/>
            <person name="Chen Z."/>
            <person name="Lan J."/>
            <person name="Che J."/>
            <person name="Ge C."/>
            <person name="Shi H."/>
            <person name="Pan Z."/>
            <person name="Liu X."/>
        </authorList>
    </citation>
    <scope>NUCLEOTIDE SEQUENCE [LARGE SCALE GENOMIC DNA]</scope>
    <source>
        <strain evidence="11">DSM 9887</strain>
    </source>
</reference>
<feature type="transmembrane region" description="Helical" evidence="7">
    <location>
        <begin position="12"/>
        <end position="35"/>
    </location>
</feature>
<dbReference type="PANTHER" id="PTHR40074:SF2">
    <property type="entry name" value="O-ACETYLTRANSFERASE WECH"/>
    <property type="match status" value="1"/>
</dbReference>
<keyword evidence="12" id="KW-1185">Reference proteome</keyword>
<keyword evidence="10" id="KW-0012">Acyltransferase</keyword>
<reference evidence="9 12" key="3">
    <citation type="submission" date="2019-06" db="EMBL/GenBank/DDBJ databases">
        <title>Whole genome shotgun sequence of Brevibacillus reuszeri NBRC 15719.</title>
        <authorList>
            <person name="Hosoyama A."/>
            <person name="Uohara A."/>
            <person name="Ohji S."/>
            <person name="Ichikawa N."/>
        </authorList>
    </citation>
    <scope>NUCLEOTIDE SEQUENCE [LARGE SCALE GENOMIC DNA]</scope>
    <source>
        <strain evidence="9 12">NBRC 15719</strain>
    </source>
</reference>
<evidence type="ECO:0000313" key="10">
    <source>
        <dbReference type="EMBL" id="KNB72819.1"/>
    </source>
</evidence>
<keyword evidence="5 7" id="KW-1133">Transmembrane helix</keyword>
<evidence type="ECO:0000259" key="8">
    <source>
        <dbReference type="Pfam" id="PF01757"/>
    </source>
</evidence>
<feature type="transmembrane region" description="Helical" evidence="7">
    <location>
        <begin position="266"/>
        <end position="286"/>
    </location>
</feature>
<feature type="transmembrane region" description="Helical" evidence="7">
    <location>
        <begin position="236"/>
        <end position="254"/>
    </location>
</feature>
<evidence type="ECO:0000256" key="7">
    <source>
        <dbReference type="SAM" id="Phobius"/>
    </source>
</evidence>
<comment type="caution">
    <text evidence="10">The sequence shown here is derived from an EMBL/GenBank/DDBJ whole genome shotgun (WGS) entry which is preliminary data.</text>
</comment>
<organism evidence="10 11">
    <name type="scientific">Brevibacillus reuszeri</name>
    <dbReference type="NCBI Taxonomy" id="54915"/>
    <lineage>
        <taxon>Bacteria</taxon>
        <taxon>Bacillati</taxon>
        <taxon>Bacillota</taxon>
        <taxon>Bacilli</taxon>
        <taxon>Bacillales</taxon>
        <taxon>Paenibacillaceae</taxon>
        <taxon>Brevibacillus</taxon>
    </lineage>
</organism>
<evidence type="ECO:0000313" key="9">
    <source>
        <dbReference type="EMBL" id="GED70142.1"/>
    </source>
</evidence>
<evidence type="ECO:0000313" key="12">
    <source>
        <dbReference type="Proteomes" id="UP000319578"/>
    </source>
</evidence>
<dbReference type="EMBL" id="BJON01000015">
    <property type="protein sequence ID" value="GED70142.1"/>
    <property type="molecule type" value="Genomic_DNA"/>
</dbReference>
<keyword evidence="10" id="KW-0808">Transferase</keyword>
<evidence type="ECO:0000256" key="5">
    <source>
        <dbReference type="ARBA" id="ARBA00022989"/>
    </source>
</evidence>
<dbReference type="STRING" id="54915.ADS79_13330"/>
<dbReference type="InterPro" id="IPR002656">
    <property type="entry name" value="Acyl_transf_3_dom"/>
</dbReference>
<proteinExistence type="inferred from homology"/>
<dbReference type="GO" id="GO:0005886">
    <property type="term" value="C:plasma membrane"/>
    <property type="evidence" value="ECO:0007669"/>
    <property type="project" value="UniProtKB-SubCell"/>
</dbReference>
<evidence type="ECO:0000256" key="2">
    <source>
        <dbReference type="ARBA" id="ARBA00007400"/>
    </source>
</evidence>
<evidence type="ECO:0000256" key="1">
    <source>
        <dbReference type="ARBA" id="ARBA00004651"/>
    </source>
</evidence>
<dbReference type="GO" id="GO:0016413">
    <property type="term" value="F:O-acetyltransferase activity"/>
    <property type="evidence" value="ECO:0007669"/>
    <property type="project" value="TreeGrafter"/>
</dbReference>
<dbReference type="OrthoDB" id="65129at2"/>
<evidence type="ECO:0000256" key="4">
    <source>
        <dbReference type="ARBA" id="ARBA00022692"/>
    </source>
</evidence>
<gene>
    <name evidence="10" type="ORF">ADS79_13330</name>
    <name evidence="9" type="ORF">BRE01_38440</name>
</gene>
<dbReference type="RefSeq" id="WP_049738863.1">
    <property type="nucleotide sequence ID" value="NZ_BJON01000015.1"/>
</dbReference>
<feature type="transmembrane region" description="Helical" evidence="7">
    <location>
        <begin position="307"/>
        <end position="326"/>
    </location>
</feature>